<gene>
    <name evidence="1" type="ORF">BCY89_19060</name>
</gene>
<keyword evidence="2" id="KW-1185">Reference proteome</keyword>
<evidence type="ECO:0000313" key="1">
    <source>
        <dbReference type="EMBL" id="RKF31021.1"/>
    </source>
</evidence>
<dbReference type="AlphaFoldDB" id="A0A420FDV8"/>
<organism evidence="1 2">
    <name type="scientific">Sphingobacterium siyangense</name>
    <dbReference type="NCBI Taxonomy" id="459529"/>
    <lineage>
        <taxon>Bacteria</taxon>
        <taxon>Pseudomonadati</taxon>
        <taxon>Bacteroidota</taxon>
        <taxon>Sphingobacteriia</taxon>
        <taxon>Sphingobacteriales</taxon>
        <taxon>Sphingobacteriaceae</taxon>
        <taxon>Sphingobacterium</taxon>
    </lineage>
</organism>
<reference evidence="1 2" key="1">
    <citation type="submission" date="2016-07" db="EMBL/GenBank/DDBJ databases">
        <title>Genome analysis of Sphingobacterium siyangense T12B17.</title>
        <authorList>
            <person name="Xu D."/>
            <person name="Su Y."/>
            <person name="Zheng S."/>
        </authorList>
    </citation>
    <scope>NUCLEOTIDE SEQUENCE [LARGE SCALE GENOMIC DNA]</scope>
    <source>
        <strain evidence="1 2">T12B17</strain>
    </source>
</reference>
<comment type="caution">
    <text evidence="1">The sequence shown here is derived from an EMBL/GenBank/DDBJ whole genome shotgun (WGS) entry which is preliminary data.</text>
</comment>
<proteinExistence type="predicted"/>
<accession>A0A420FDV8</accession>
<name>A0A420FDV8_9SPHI</name>
<evidence type="ECO:0000313" key="2">
    <source>
        <dbReference type="Proteomes" id="UP000286402"/>
    </source>
</evidence>
<dbReference type="EMBL" id="MCAQ01000029">
    <property type="protein sequence ID" value="RKF31021.1"/>
    <property type="molecule type" value="Genomic_DNA"/>
</dbReference>
<protein>
    <submittedName>
        <fullName evidence="1">Uncharacterized protein</fullName>
    </submittedName>
</protein>
<dbReference type="RefSeq" id="WP_120336446.1">
    <property type="nucleotide sequence ID" value="NZ_MCAQ01000029.1"/>
</dbReference>
<dbReference type="Proteomes" id="UP000286402">
    <property type="component" value="Unassembled WGS sequence"/>
</dbReference>
<sequence length="120" mass="14341">MKRRNRLGFILWAIVLVTAAFVIYNMSTFSLFDSEVKRLAEFDVPKQDYKLRVYHVPSNATMLDYIQVRKFKNNKEDILENYERYDSLISYLLSDTTLELRIINTVQMKPRIDTLILRLK</sequence>